<dbReference type="PANTHER" id="PTHR34261:SF1">
    <property type="entry name" value="TUBULIN POLYMERIZATION-PROMOTING PROTEIN"/>
    <property type="match status" value="1"/>
</dbReference>
<feature type="chain" id="PRO_5036209920" evidence="2">
    <location>
        <begin position="28"/>
        <end position="296"/>
    </location>
</feature>
<dbReference type="AlphaFoldDB" id="A0A7R9AH37"/>
<gene>
    <name evidence="3" type="ORF">DSTB1V02_LOCUS13877</name>
</gene>
<sequence length="296" mass="34057">MEGLKKMTLHILMWFVLQFLLLPFAKPAYEVIRDYKGRECTRECSTQNNGYDGTFRSKFRCKSDSPCSKHGHYFKRCYTEGGGWYYCGDVRSDDHLVLTQRSTEQPKCIGQVQGQPWKLCPECTKKLPNGQYRLLYGRKPKKEMVETNKKDRQIINNFIATFKEDVIRSKSSGKEKGIIYPGRDVGWRLDKQGDFPVDAQRYLNLQIQKNVLRNDGKGTTVSQVAVWTEASYSSEDLHAAFRMSLEKKENTSLGCKCIPSGPETPLHTSRNRVAIQEREAKGSRDELMREMEAGLQ</sequence>
<dbReference type="PANTHER" id="PTHR34261">
    <property type="entry name" value="APC REGULATOR OF WNT-SIGNALING PATHWAY-RELATED"/>
    <property type="match status" value="1"/>
</dbReference>
<evidence type="ECO:0000256" key="2">
    <source>
        <dbReference type="SAM" id="SignalP"/>
    </source>
</evidence>
<dbReference type="Proteomes" id="UP000677054">
    <property type="component" value="Unassembled WGS sequence"/>
</dbReference>
<reference evidence="3" key="1">
    <citation type="submission" date="2020-11" db="EMBL/GenBank/DDBJ databases">
        <authorList>
            <person name="Tran Van P."/>
        </authorList>
    </citation>
    <scope>NUCLEOTIDE SEQUENCE</scope>
</reference>
<feature type="region of interest" description="Disordered" evidence="1">
    <location>
        <begin position="277"/>
        <end position="296"/>
    </location>
</feature>
<feature type="signal peptide" evidence="2">
    <location>
        <begin position="1"/>
        <end position="27"/>
    </location>
</feature>
<organism evidence="3">
    <name type="scientific">Darwinula stevensoni</name>
    <dbReference type="NCBI Taxonomy" id="69355"/>
    <lineage>
        <taxon>Eukaryota</taxon>
        <taxon>Metazoa</taxon>
        <taxon>Ecdysozoa</taxon>
        <taxon>Arthropoda</taxon>
        <taxon>Crustacea</taxon>
        <taxon>Oligostraca</taxon>
        <taxon>Ostracoda</taxon>
        <taxon>Podocopa</taxon>
        <taxon>Podocopida</taxon>
        <taxon>Darwinulocopina</taxon>
        <taxon>Darwinuloidea</taxon>
        <taxon>Darwinulidae</taxon>
        <taxon>Darwinula</taxon>
    </lineage>
</organism>
<keyword evidence="4" id="KW-1185">Reference proteome</keyword>
<proteinExistence type="predicted"/>
<dbReference type="OrthoDB" id="8913316at2759"/>
<evidence type="ECO:0000256" key="1">
    <source>
        <dbReference type="SAM" id="MobiDB-lite"/>
    </source>
</evidence>
<dbReference type="EMBL" id="CAJPEV010007951">
    <property type="protein sequence ID" value="CAG0905035.1"/>
    <property type="molecule type" value="Genomic_DNA"/>
</dbReference>
<evidence type="ECO:0000313" key="3">
    <source>
        <dbReference type="EMBL" id="CAD7254131.1"/>
    </source>
</evidence>
<dbReference type="InterPro" id="IPR053358">
    <property type="entry name" value="Diff-assoc_signaling"/>
</dbReference>
<dbReference type="EMBL" id="LR907468">
    <property type="protein sequence ID" value="CAD7254131.1"/>
    <property type="molecule type" value="Genomic_DNA"/>
</dbReference>
<name>A0A7R9AH37_9CRUS</name>
<protein>
    <submittedName>
        <fullName evidence="3">Uncharacterized protein</fullName>
    </submittedName>
</protein>
<keyword evidence="2" id="KW-0732">Signal</keyword>
<accession>A0A7R9AH37</accession>
<evidence type="ECO:0000313" key="4">
    <source>
        <dbReference type="Proteomes" id="UP000677054"/>
    </source>
</evidence>